<reference evidence="1 2" key="1">
    <citation type="submission" date="2016-05" db="EMBL/GenBank/DDBJ databases">
        <title>Genomic and physiological characterization of Planctopirus sp. isolated from fresh water lake.</title>
        <authorList>
            <person name="Subhash Y."/>
            <person name="Ramana C."/>
        </authorList>
    </citation>
    <scope>NUCLEOTIDE SEQUENCE [LARGE SCALE GENOMIC DNA]</scope>
    <source>
        <strain evidence="1 2">JC280</strain>
    </source>
</reference>
<dbReference type="EMBL" id="LYDR01000151">
    <property type="protein sequence ID" value="ODA28820.1"/>
    <property type="molecule type" value="Genomic_DNA"/>
</dbReference>
<dbReference type="AlphaFoldDB" id="A0A1C3E6E8"/>
<accession>A0A1C3E6E8</accession>
<name>A0A1C3E6E8_9PLAN</name>
<comment type="caution">
    <text evidence="1">The sequence shown here is derived from an EMBL/GenBank/DDBJ whole genome shotgun (WGS) entry which is preliminary data.</text>
</comment>
<proteinExistence type="predicted"/>
<dbReference type="SUPFAM" id="SSF50978">
    <property type="entry name" value="WD40 repeat-like"/>
    <property type="match status" value="1"/>
</dbReference>
<protein>
    <submittedName>
        <fullName evidence="1">Uncharacterized protein</fullName>
    </submittedName>
</protein>
<evidence type="ECO:0000313" key="1">
    <source>
        <dbReference type="EMBL" id="ODA28820.1"/>
    </source>
</evidence>
<keyword evidence="2" id="KW-1185">Reference proteome</keyword>
<dbReference type="InterPro" id="IPR036322">
    <property type="entry name" value="WD40_repeat_dom_sf"/>
</dbReference>
<organism evidence="1 2">
    <name type="scientific">Planctopirus hydrillae</name>
    <dbReference type="NCBI Taxonomy" id="1841610"/>
    <lineage>
        <taxon>Bacteria</taxon>
        <taxon>Pseudomonadati</taxon>
        <taxon>Planctomycetota</taxon>
        <taxon>Planctomycetia</taxon>
        <taxon>Planctomycetales</taxon>
        <taxon>Planctomycetaceae</taxon>
        <taxon>Planctopirus</taxon>
    </lineage>
</organism>
<dbReference type="Gene3D" id="2.130.10.10">
    <property type="entry name" value="YVTN repeat-like/Quinoprotein amine dehydrogenase"/>
    <property type="match status" value="1"/>
</dbReference>
<dbReference type="Proteomes" id="UP000094828">
    <property type="component" value="Unassembled WGS sequence"/>
</dbReference>
<dbReference type="InterPro" id="IPR015943">
    <property type="entry name" value="WD40/YVTN_repeat-like_dom_sf"/>
</dbReference>
<evidence type="ECO:0000313" key="2">
    <source>
        <dbReference type="Proteomes" id="UP000094828"/>
    </source>
</evidence>
<sequence length="235" mass="25683">MLGLSDGKIAIASLPELHFHWMVTNHKSPVIRVLTVSANCFVTLSLDGDLQVFRRQESGQWNSKSTRISQASCFAMAEKDSLLCGTIDGSLLELSLADLKTTPVTSYKARSTGFVDLCQLKNGDFISSEAGDGGAGWVREFNKSSTSDKVFLGNIAPLFFQEQSTRQVFATSALLDRSGVIMVRGQEGDFSWKCFDDLVIPVTCMTFIPNRQERPRVIAGTVNGFVIITDGVVSK</sequence>
<gene>
    <name evidence="1" type="ORF">A6X21_11290</name>
</gene>